<keyword evidence="2" id="KW-1185">Reference proteome</keyword>
<comment type="caution">
    <text evidence="1">The sequence shown here is derived from an EMBL/GenBank/DDBJ whole genome shotgun (WGS) entry which is preliminary data.</text>
</comment>
<name>A0ACC2QT01_9NEOP</name>
<dbReference type="EMBL" id="CM056790">
    <property type="protein sequence ID" value="KAJ8723257.1"/>
    <property type="molecule type" value="Genomic_DNA"/>
</dbReference>
<organism evidence="1 2">
    <name type="scientific">Mythimna loreyi</name>
    <dbReference type="NCBI Taxonomy" id="667449"/>
    <lineage>
        <taxon>Eukaryota</taxon>
        <taxon>Metazoa</taxon>
        <taxon>Ecdysozoa</taxon>
        <taxon>Arthropoda</taxon>
        <taxon>Hexapoda</taxon>
        <taxon>Insecta</taxon>
        <taxon>Pterygota</taxon>
        <taxon>Neoptera</taxon>
        <taxon>Endopterygota</taxon>
        <taxon>Lepidoptera</taxon>
        <taxon>Glossata</taxon>
        <taxon>Ditrysia</taxon>
        <taxon>Noctuoidea</taxon>
        <taxon>Noctuidae</taxon>
        <taxon>Noctuinae</taxon>
        <taxon>Hadenini</taxon>
        <taxon>Mythimna</taxon>
    </lineage>
</organism>
<evidence type="ECO:0000313" key="2">
    <source>
        <dbReference type="Proteomes" id="UP001231649"/>
    </source>
</evidence>
<dbReference type="Proteomes" id="UP001231649">
    <property type="component" value="Chromosome 14"/>
</dbReference>
<protein>
    <submittedName>
        <fullName evidence="1">Uncharacterized protein</fullName>
    </submittedName>
</protein>
<sequence>MVGGHLRGSSRPEKRKDCVRSFQPLLKERTTRGHREVFPATPQREDYERTPRGLSSHSSKRGLTAMVTANLALGCDKSCMRINACLRKRGKLGGRHKLPYVRVCACNDAARCCNVRRTP</sequence>
<evidence type="ECO:0000313" key="1">
    <source>
        <dbReference type="EMBL" id="KAJ8723257.1"/>
    </source>
</evidence>
<reference evidence="1" key="1">
    <citation type="submission" date="2023-03" db="EMBL/GenBank/DDBJ databases">
        <title>Chromosome-level genomes of two armyworms, Mythimna separata and Mythimna loreyi, provide insights into the biosynthesis and reception of sex pheromones.</title>
        <authorList>
            <person name="Zhao H."/>
        </authorList>
    </citation>
    <scope>NUCLEOTIDE SEQUENCE</scope>
    <source>
        <strain evidence="1">BeijingLab</strain>
    </source>
</reference>
<proteinExistence type="predicted"/>
<accession>A0ACC2QT01</accession>
<gene>
    <name evidence="1" type="ORF">PYW08_003169</name>
</gene>